<keyword evidence="2" id="KW-0472">Membrane</keyword>
<accession>A0ABY2E513</accession>
<gene>
    <name evidence="3" type="ORF">EXU48_10755</name>
</gene>
<organism evidence="3 4">
    <name type="scientific">Occultella glacieicola</name>
    <dbReference type="NCBI Taxonomy" id="2518684"/>
    <lineage>
        <taxon>Bacteria</taxon>
        <taxon>Bacillati</taxon>
        <taxon>Actinomycetota</taxon>
        <taxon>Actinomycetes</taxon>
        <taxon>Micrococcales</taxon>
        <taxon>Ruaniaceae</taxon>
        <taxon>Occultella</taxon>
    </lineage>
</organism>
<protein>
    <submittedName>
        <fullName evidence="3">Uncharacterized protein</fullName>
    </submittedName>
</protein>
<reference evidence="3 4" key="1">
    <citation type="submission" date="2019-03" db="EMBL/GenBank/DDBJ databases">
        <title>Genomic features of bacteria from cold environments.</title>
        <authorList>
            <person name="Shen L."/>
        </authorList>
    </citation>
    <scope>NUCLEOTIDE SEQUENCE [LARGE SCALE GENOMIC DNA]</scope>
    <source>
        <strain evidence="4">T3246-1</strain>
    </source>
</reference>
<comment type="caution">
    <text evidence="3">The sequence shown here is derived from an EMBL/GenBank/DDBJ whole genome shotgun (WGS) entry which is preliminary data.</text>
</comment>
<keyword evidence="2" id="KW-0812">Transmembrane</keyword>
<evidence type="ECO:0000313" key="4">
    <source>
        <dbReference type="Proteomes" id="UP000504882"/>
    </source>
</evidence>
<keyword evidence="2" id="KW-1133">Transmembrane helix</keyword>
<dbReference type="Proteomes" id="UP000504882">
    <property type="component" value="Unassembled WGS sequence"/>
</dbReference>
<feature type="transmembrane region" description="Helical" evidence="2">
    <location>
        <begin position="127"/>
        <end position="148"/>
    </location>
</feature>
<keyword evidence="4" id="KW-1185">Reference proteome</keyword>
<evidence type="ECO:0000256" key="1">
    <source>
        <dbReference type="SAM" id="MobiDB-lite"/>
    </source>
</evidence>
<name>A0ABY2E513_9MICO</name>
<feature type="region of interest" description="Disordered" evidence="1">
    <location>
        <begin position="152"/>
        <end position="179"/>
    </location>
</feature>
<proteinExistence type="predicted"/>
<evidence type="ECO:0000256" key="2">
    <source>
        <dbReference type="SAM" id="Phobius"/>
    </source>
</evidence>
<dbReference type="RefSeq" id="WP_133107663.1">
    <property type="nucleotide sequence ID" value="NZ_SMNA01000005.1"/>
</dbReference>
<dbReference type="EMBL" id="SMNA01000005">
    <property type="protein sequence ID" value="TDE93937.1"/>
    <property type="molecule type" value="Genomic_DNA"/>
</dbReference>
<evidence type="ECO:0000313" key="3">
    <source>
        <dbReference type="EMBL" id="TDE93937.1"/>
    </source>
</evidence>
<sequence>MSHEAPSSAGPGGPGSVGSPGPTVDPAPSVYPQAWPPSPYAQGPQAPRSGVHFPEPAGRVAEPVGSLPSAASGGWSPPGGTRPAPPAPVQMPPYGYRYREMPAYPAPRFPPQAPPPPRRRGGPPPGWVMALGAVLVVALVVLASLAYLQDRNAEPTAGPGTAEMPTDDGYGRPNTNADGRFTGTHLSEQLNAALAARDRDAFFRYVSGDAVEPLSLWWDNMGVLGWSRGVFSMQGLQNSSYRDNTAVQSVQLGAVTAGSPAIPADSDHPDAGREYAPVNGYRATIAVSDDGASGMITGWEVEEDPAPWDLEPLYAVITEHSVVAGYVDEVALIDSVAEPAEESAQWVVERYETETGVANAQRFLSFYSEDMDTFNSWFINPDELDGWTGDRAGTLFPQSRPFPGPGIGEDIATGGWNTTAGGVVTVGPNGLAYGISDTQDTITHEFIHAIHEVNVPEAAYAGSPVTEGWATYNESLFQGHGTYATRLSYTGRVLRDCVEDLDGSFPSERDFEDVEDVGCAYSLSGSMYAYAESLGIDVFDLSDTALETGESLPRTAMEIADTDLTAEGWTAWLEANFG</sequence>
<feature type="region of interest" description="Disordered" evidence="1">
    <location>
        <begin position="1"/>
        <end position="91"/>
    </location>
</feature>
<feature type="compositionally biased region" description="Low complexity" evidence="1">
    <location>
        <begin position="65"/>
        <end position="82"/>
    </location>
</feature>